<dbReference type="SUPFAM" id="SSF161111">
    <property type="entry name" value="Cation efflux protein transmembrane domain-like"/>
    <property type="match status" value="1"/>
</dbReference>
<keyword evidence="9" id="KW-0804">Transcription</keyword>
<keyword evidence="5" id="KW-0812">Transmembrane</keyword>
<dbReference type="InterPro" id="IPR027469">
    <property type="entry name" value="Cation_efflux_TMD_sf"/>
</dbReference>
<dbReference type="SUPFAM" id="SSF48179">
    <property type="entry name" value="6-phosphogluconate dehydrogenase C-terminal domain-like"/>
    <property type="match status" value="1"/>
</dbReference>
<evidence type="ECO:0000313" key="14">
    <source>
        <dbReference type="Proteomes" id="UP001221413"/>
    </source>
</evidence>
<sequence length="1247" mass="135289">MSLAKLQPIAARRTTTTVTTTSAPDFANAHRTEIFTRISARHRSTLLPPAIQSVTVRRFTNSGRTTLLQAQAQAKRPTVSARPGVVLAKMASSGKHSHDHDHDHDHDHGHSHGHSHGLFGHHHHHSPADNVFLTSKNKSDAGVRITRIGLLVNLLMAVSKGFGGWYFHSQALVADAMHALTDLVSDFMTLATVSWALKPPTKMFPNGFGKVESLGSLGVSSLLLFGGLAMGLNGVEMLYTQFTGEHLPAFLEGLGHSHSHIGLDHGHDGHDHGHGHSHSHSDLGPNINAAWLAGGSIIVKEWLYRATMKIAKERKSSVLASNAVHHRIDSLTAMVALVSISLSNILRNAAWLDPVGGLLVSLMVIRAGWANSRAALFELADMGIDDEMQVDIKRVAENTLKEERLAHVNPGIAGSVKSVGGIKSGQNFLVDLTISLESRATLEDMARIEEMLRRDLGEDVRGVRKVRVRFIQDGAEEASEFVETKEGDLGSDSEDEHSHSHAHENGHKHEEKKHSFTLRQQPYAPSRFIRQPSEETHSLDSVNQSSDLYPAIMSDYGDDGGEAEFNEPYDDPEAFDDHEFDENEPYDQADQANDNDDGDEEGHANGMNGSGGGMRTHGTGPDFVASGDVAAMAASQGRGGVADESKKKIPNDKRMTTPYMTKYERARLLGTRALQISMNAPVLVDTEGQTDPLQIALKELNEKKIPLIEGTWFDEQQRANLPSPSAHSQTPTHMAIDRNGGRIPSSPAMGPADASTREQANGLTNGLVNGPRLSISGQLVGELLCQHISSYRSEQEETDQHVAQTPPPRSLTFDQFKDSANSLPPTSYHPLPHRDPEGQVPVFKGEMEQQQQHEPLDSRYMPAVAILAPGEMGTGIGIMLRHYGYTVATQLAGRSDYTVQRARDAQFHCYPSDEDIIAECTYVFSIVPPAAAIATARRIADAAVSFASAAVAPENPPAPLYFLDLNATSPSTARTIAALFSSANEQLAGNPAGRKIVFVDGAIIGGPPKLDPHNGEWFKPNIMLSGPTKLSQTAFNETDDATTLVETEEDDGEVLERALGVKWVGNEIGQASGVKMCFASLTKGLTALAIESFTTASALGLLKPLQDQLAEKTPLISGFVNNAIVQMPPKAYRWIGEMEEIAETFYTEGGFDRTIYTGTAEVFRTINEDTELGRERSWMRNRGKTVEDVTQLLAEGMRHRRDRLSRAATAVGGAPAPGTEKLGDALTGLKIDGEGETSETKGKQTEK</sequence>
<dbReference type="GO" id="GO:0016020">
    <property type="term" value="C:membrane"/>
    <property type="evidence" value="ECO:0007669"/>
    <property type="project" value="UniProtKB-SubCell"/>
</dbReference>
<evidence type="ECO:0000256" key="7">
    <source>
        <dbReference type="ARBA" id="ARBA00023065"/>
    </source>
</evidence>
<dbReference type="GO" id="GO:0098771">
    <property type="term" value="P:inorganic ion homeostasis"/>
    <property type="evidence" value="ECO:0007669"/>
    <property type="project" value="UniProtKB-ARBA"/>
</dbReference>
<evidence type="ECO:0000259" key="11">
    <source>
        <dbReference type="Pfam" id="PF01545"/>
    </source>
</evidence>
<dbReference type="InterPro" id="IPR002524">
    <property type="entry name" value="Cation_efflux"/>
</dbReference>
<evidence type="ECO:0000256" key="9">
    <source>
        <dbReference type="ARBA" id="ARBA00023163"/>
    </source>
</evidence>
<dbReference type="InterPro" id="IPR013328">
    <property type="entry name" value="6PGD_dom2"/>
</dbReference>
<dbReference type="SUPFAM" id="SSF51735">
    <property type="entry name" value="NAD(P)-binding Rossmann-fold domains"/>
    <property type="match status" value="1"/>
</dbReference>
<dbReference type="InterPro" id="IPR020708">
    <property type="entry name" value="DNA-dir_RNA_polK_14-18kDa_CS"/>
</dbReference>
<evidence type="ECO:0000256" key="8">
    <source>
        <dbReference type="ARBA" id="ARBA00023136"/>
    </source>
</evidence>
<reference evidence="13" key="1">
    <citation type="submission" date="2023-01" db="EMBL/GenBank/DDBJ databases">
        <title>The chitinases involved in constricting ring structure development in the nematode-trapping fungus Drechslerella dactyloides.</title>
        <authorList>
            <person name="Wang R."/>
            <person name="Zhang L."/>
            <person name="Tang P."/>
            <person name="Li S."/>
            <person name="Liang L."/>
        </authorList>
    </citation>
    <scope>NUCLEOTIDE SEQUENCE</scope>
    <source>
        <strain evidence="13">YMF1.00031</strain>
    </source>
</reference>
<dbReference type="GO" id="GO:0000428">
    <property type="term" value="C:DNA-directed RNA polymerase complex"/>
    <property type="evidence" value="ECO:0007669"/>
    <property type="project" value="UniProtKB-KW"/>
</dbReference>
<dbReference type="Gene3D" id="1.20.1510.10">
    <property type="entry name" value="Cation efflux protein transmembrane domain"/>
    <property type="match status" value="1"/>
</dbReference>
<name>A0AAD6J2Q9_DREDA</name>
<feature type="region of interest" description="Disordered" evidence="10">
    <location>
        <begin position="1206"/>
        <end position="1247"/>
    </location>
</feature>
<dbReference type="InterPro" id="IPR006110">
    <property type="entry name" value="Pol_omega/Rpo6/RPB6"/>
</dbReference>
<evidence type="ECO:0000256" key="3">
    <source>
        <dbReference type="ARBA" id="ARBA00022448"/>
    </source>
</evidence>
<dbReference type="FunFam" id="3.30.70.1350:FF:000010">
    <property type="entry name" value="Cation efflux family protein, putative"/>
    <property type="match status" value="1"/>
</dbReference>
<dbReference type="Gene3D" id="3.40.50.720">
    <property type="entry name" value="NAD(P)-binding Rossmann-like Domain"/>
    <property type="match status" value="1"/>
</dbReference>
<feature type="compositionally biased region" description="Basic residues" evidence="10">
    <location>
        <begin position="111"/>
        <end position="123"/>
    </location>
</feature>
<dbReference type="GO" id="GO:0006351">
    <property type="term" value="P:DNA-templated transcription"/>
    <property type="evidence" value="ECO:0007669"/>
    <property type="project" value="InterPro"/>
</dbReference>
<keyword evidence="4" id="KW-0240">DNA-directed RNA polymerase</keyword>
<dbReference type="InterPro" id="IPR036291">
    <property type="entry name" value="NAD(P)-bd_dom_sf"/>
</dbReference>
<evidence type="ECO:0000256" key="1">
    <source>
        <dbReference type="ARBA" id="ARBA00004141"/>
    </source>
</evidence>
<dbReference type="InterPro" id="IPR015814">
    <property type="entry name" value="Pgluconate_DH_NAD-bd_C"/>
</dbReference>
<evidence type="ECO:0000256" key="2">
    <source>
        <dbReference type="ARBA" id="ARBA00008873"/>
    </source>
</evidence>
<evidence type="ECO:0000256" key="4">
    <source>
        <dbReference type="ARBA" id="ARBA00022478"/>
    </source>
</evidence>
<evidence type="ECO:0000259" key="12">
    <source>
        <dbReference type="Pfam" id="PF09130"/>
    </source>
</evidence>
<comment type="similarity">
    <text evidence="2">Belongs to the cation diffusion facilitator (CDF) transporter (TC 2.A.4) family. SLC30A subfamily.</text>
</comment>
<dbReference type="GO" id="GO:0003677">
    <property type="term" value="F:DNA binding"/>
    <property type="evidence" value="ECO:0007669"/>
    <property type="project" value="InterPro"/>
</dbReference>
<dbReference type="Pfam" id="PF01192">
    <property type="entry name" value="RNA_pol_Rpb6"/>
    <property type="match status" value="1"/>
</dbReference>
<keyword evidence="6" id="KW-1133">Transmembrane helix</keyword>
<keyword evidence="14" id="KW-1185">Reference proteome</keyword>
<dbReference type="AlphaFoldDB" id="A0AAD6J2Q9"/>
<feature type="compositionally biased region" description="Basic and acidic residues" evidence="10">
    <location>
        <begin position="1238"/>
        <end position="1247"/>
    </location>
</feature>
<keyword evidence="3" id="KW-0813">Transport</keyword>
<evidence type="ECO:0000256" key="6">
    <source>
        <dbReference type="ARBA" id="ARBA00022989"/>
    </source>
</evidence>
<dbReference type="NCBIfam" id="NF002208">
    <property type="entry name" value="PRK01099.1-3"/>
    <property type="match status" value="1"/>
</dbReference>
<dbReference type="GO" id="GO:0030003">
    <property type="term" value="P:intracellular monoatomic cation homeostasis"/>
    <property type="evidence" value="ECO:0007669"/>
    <property type="project" value="UniProtKB-ARBA"/>
</dbReference>
<dbReference type="GO" id="GO:0008324">
    <property type="term" value="F:monoatomic cation transmembrane transporter activity"/>
    <property type="evidence" value="ECO:0007669"/>
    <property type="project" value="InterPro"/>
</dbReference>
<accession>A0AAD6J2Q9</accession>
<dbReference type="GO" id="GO:0003899">
    <property type="term" value="F:DNA-directed RNA polymerase activity"/>
    <property type="evidence" value="ECO:0007669"/>
    <property type="project" value="InterPro"/>
</dbReference>
<dbReference type="InterPro" id="IPR050291">
    <property type="entry name" value="CDF_Transporter"/>
</dbReference>
<feature type="region of interest" description="Disordered" evidence="10">
    <location>
        <begin position="533"/>
        <end position="623"/>
    </location>
</feature>
<dbReference type="FunFam" id="1.20.1510.10:FF:000013">
    <property type="entry name" value="Cation efflux family protein"/>
    <property type="match status" value="2"/>
</dbReference>
<evidence type="ECO:0000256" key="5">
    <source>
        <dbReference type="ARBA" id="ARBA00022692"/>
    </source>
</evidence>
<feature type="region of interest" description="Disordered" evidence="10">
    <location>
        <begin position="479"/>
        <end position="519"/>
    </location>
</feature>
<evidence type="ECO:0000256" key="10">
    <source>
        <dbReference type="SAM" id="MobiDB-lite"/>
    </source>
</evidence>
<keyword evidence="7" id="KW-0406">Ion transport</keyword>
<comment type="subcellular location">
    <subcellularLocation>
        <location evidence="1">Membrane</location>
        <topology evidence="1">Multi-pass membrane protein</topology>
    </subcellularLocation>
</comment>
<dbReference type="GO" id="GO:0005739">
    <property type="term" value="C:mitochondrion"/>
    <property type="evidence" value="ECO:0007669"/>
    <property type="project" value="UniProtKB-ARBA"/>
</dbReference>
<organism evidence="13 14">
    <name type="scientific">Drechslerella dactyloides</name>
    <name type="common">Nematode-trapping fungus</name>
    <name type="synonym">Arthrobotrys dactyloides</name>
    <dbReference type="NCBI Taxonomy" id="74499"/>
    <lineage>
        <taxon>Eukaryota</taxon>
        <taxon>Fungi</taxon>
        <taxon>Dikarya</taxon>
        <taxon>Ascomycota</taxon>
        <taxon>Pezizomycotina</taxon>
        <taxon>Orbiliomycetes</taxon>
        <taxon>Orbiliales</taxon>
        <taxon>Orbiliaceae</taxon>
        <taxon>Drechslerella</taxon>
    </lineage>
</organism>
<feature type="compositionally biased region" description="Acidic residues" evidence="10">
    <location>
        <begin position="556"/>
        <end position="600"/>
    </location>
</feature>
<protein>
    <submittedName>
        <fullName evidence="13">Uncharacterized protein</fullName>
    </submittedName>
</protein>
<feature type="compositionally biased region" description="Basic and acidic residues" evidence="10">
    <location>
        <begin position="96"/>
        <end position="110"/>
    </location>
</feature>
<dbReference type="Gene3D" id="1.10.1040.10">
    <property type="entry name" value="N-(1-d-carboxylethyl)-l-norvaline Dehydrogenase, domain 2"/>
    <property type="match status" value="1"/>
</dbReference>
<dbReference type="Pfam" id="PF09130">
    <property type="entry name" value="DUF1932"/>
    <property type="match status" value="1"/>
</dbReference>
<dbReference type="InterPro" id="IPR008927">
    <property type="entry name" value="6-PGluconate_DH-like_C_sf"/>
</dbReference>
<dbReference type="InterPro" id="IPR036161">
    <property type="entry name" value="RPB6/omega-like_sf"/>
</dbReference>
<dbReference type="EMBL" id="JAQGDS010000004">
    <property type="protein sequence ID" value="KAJ6260937.1"/>
    <property type="molecule type" value="Genomic_DNA"/>
</dbReference>
<dbReference type="PROSITE" id="PS01111">
    <property type="entry name" value="RNA_POL_K_14KD"/>
    <property type="match status" value="1"/>
</dbReference>
<dbReference type="PANTHER" id="PTHR43840:SF15">
    <property type="entry name" value="MITOCHONDRIAL METAL TRANSPORTER 1-RELATED"/>
    <property type="match status" value="1"/>
</dbReference>
<feature type="domain" description="Cation efflux protein transmembrane" evidence="11">
    <location>
        <begin position="148"/>
        <end position="379"/>
    </location>
</feature>
<gene>
    <name evidence="13" type="ORF">Dda_3598</name>
</gene>
<proteinExistence type="inferred from homology"/>
<dbReference type="Proteomes" id="UP001221413">
    <property type="component" value="Unassembled WGS sequence"/>
</dbReference>
<feature type="compositionally biased region" description="Low complexity" evidence="10">
    <location>
        <begin position="1207"/>
        <end position="1219"/>
    </location>
</feature>
<dbReference type="Pfam" id="PF01545">
    <property type="entry name" value="Cation_efflux"/>
    <property type="match status" value="1"/>
</dbReference>
<feature type="region of interest" description="Disordered" evidence="10">
    <location>
        <begin position="90"/>
        <end position="123"/>
    </location>
</feature>
<dbReference type="Gene3D" id="3.90.940.10">
    <property type="match status" value="1"/>
</dbReference>
<keyword evidence="8" id="KW-0472">Membrane</keyword>
<feature type="compositionally biased region" description="Basic and acidic residues" evidence="10">
    <location>
        <begin position="496"/>
        <end position="514"/>
    </location>
</feature>
<dbReference type="InterPro" id="IPR058533">
    <property type="entry name" value="Cation_efflux_TM"/>
</dbReference>
<dbReference type="SUPFAM" id="SSF63562">
    <property type="entry name" value="RPB6/omega subunit-like"/>
    <property type="match status" value="1"/>
</dbReference>
<dbReference type="NCBIfam" id="TIGR01297">
    <property type="entry name" value="CDF"/>
    <property type="match status" value="1"/>
</dbReference>
<evidence type="ECO:0000313" key="13">
    <source>
        <dbReference type="EMBL" id="KAJ6260937.1"/>
    </source>
</evidence>
<feature type="domain" description="Phosphogluconate dehydrogenase NAD-binding putative C-terminal" evidence="12">
    <location>
        <begin position="1096"/>
        <end position="1165"/>
    </location>
</feature>
<feature type="compositionally biased region" description="Polar residues" evidence="10">
    <location>
        <begin position="720"/>
        <end position="732"/>
    </location>
</feature>
<dbReference type="PANTHER" id="PTHR43840">
    <property type="entry name" value="MITOCHONDRIAL METAL TRANSPORTER 1-RELATED"/>
    <property type="match status" value="1"/>
</dbReference>
<comment type="caution">
    <text evidence="13">The sequence shown here is derived from an EMBL/GenBank/DDBJ whole genome shotgun (WGS) entry which is preliminary data.</text>
</comment>
<feature type="region of interest" description="Disordered" evidence="10">
    <location>
        <begin position="720"/>
        <end position="765"/>
    </location>
</feature>
<dbReference type="SMART" id="SM01409">
    <property type="entry name" value="RNA_pol_Rpb6"/>
    <property type="match status" value="1"/>
</dbReference>